<gene>
    <name evidence="2" type="ORF">CYNAS_LOCUS17460</name>
</gene>
<organism evidence="2 3">
    <name type="scientific">Cylicocyclus nassatus</name>
    <name type="common">Nematode worm</name>
    <dbReference type="NCBI Taxonomy" id="53992"/>
    <lineage>
        <taxon>Eukaryota</taxon>
        <taxon>Metazoa</taxon>
        <taxon>Ecdysozoa</taxon>
        <taxon>Nematoda</taxon>
        <taxon>Chromadorea</taxon>
        <taxon>Rhabditida</taxon>
        <taxon>Rhabditina</taxon>
        <taxon>Rhabditomorpha</taxon>
        <taxon>Strongyloidea</taxon>
        <taxon>Strongylidae</taxon>
        <taxon>Cylicocyclus</taxon>
    </lineage>
</organism>
<dbReference type="AlphaFoldDB" id="A0AA36H7P8"/>
<evidence type="ECO:0000313" key="2">
    <source>
        <dbReference type="EMBL" id="CAJ0605477.1"/>
    </source>
</evidence>
<keyword evidence="1" id="KW-1133">Transmembrane helix</keyword>
<proteinExistence type="predicted"/>
<dbReference type="EMBL" id="CATQJL010000316">
    <property type="protein sequence ID" value="CAJ0605477.1"/>
    <property type="molecule type" value="Genomic_DNA"/>
</dbReference>
<keyword evidence="1" id="KW-0812">Transmembrane</keyword>
<comment type="caution">
    <text evidence="2">The sequence shown here is derived from an EMBL/GenBank/DDBJ whole genome shotgun (WGS) entry which is preliminary data.</text>
</comment>
<keyword evidence="1" id="KW-0472">Membrane</keyword>
<feature type="transmembrane region" description="Helical" evidence="1">
    <location>
        <begin position="81"/>
        <end position="101"/>
    </location>
</feature>
<dbReference type="Proteomes" id="UP001176961">
    <property type="component" value="Unassembled WGS sequence"/>
</dbReference>
<keyword evidence="3" id="KW-1185">Reference proteome</keyword>
<accession>A0AA36H7P8</accession>
<sequence>MEEPVGKIVAGPSGDPYAEVGRELNEASGFQSLKHLVAKRSDRPLSVELPKYTSAVLPTHVKNTTTHGGLVRRLEMHPAKISSLFLIIALLMMLICIEAGVPGGCGNGDGIAGHYKVF</sequence>
<name>A0AA36H7P8_CYLNA</name>
<protein>
    <submittedName>
        <fullName evidence="2">Uncharacterized protein</fullName>
    </submittedName>
</protein>
<evidence type="ECO:0000313" key="3">
    <source>
        <dbReference type="Proteomes" id="UP001176961"/>
    </source>
</evidence>
<evidence type="ECO:0000256" key="1">
    <source>
        <dbReference type="SAM" id="Phobius"/>
    </source>
</evidence>
<reference evidence="2" key="1">
    <citation type="submission" date="2023-07" db="EMBL/GenBank/DDBJ databases">
        <authorList>
            <consortium name="CYATHOMIX"/>
        </authorList>
    </citation>
    <scope>NUCLEOTIDE SEQUENCE</scope>
    <source>
        <strain evidence="2">N/A</strain>
    </source>
</reference>